<sequence>MPPPWPSLNASSAFYFDKVLRMLRDHAKKVDILHQASNGICDLFDKAMVIAKGHVIDHGRRPLASPFLEDTGFEYMEGANTAEYPNAITAIGERTAREGFDGRVLNLSLSLPSATPEQDLSGHGGRSPRAHGQHSRPPGRDRRPEGAIHTKKAPGDIKSFALRTLLWGQIWAVTIEEVQGALGT</sequence>
<dbReference type="Proteomes" id="UP000827549">
    <property type="component" value="Chromosome 8"/>
</dbReference>
<proteinExistence type="predicted"/>
<evidence type="ECO:0000313" key="2">
    <source>
        <dbReference type="EMBL" id="WOO86376.1"/>
    </source>
</evidence>
<dbReference type="AlphaFoldDB" id="A0AAF0YKF4"/>
<organism evidence="2 3">
    <name type="scientific">Vanrija pseudolonga</name>
    <dbReference type="NCBI Taxonomy" id="143232"/>
    <lineage>
        <taxon>Eukaryota</taxon>
        <taxon>Fungi</taxon>
        <taxon>Dikarya</taxon>
        <taxon>Basidiomycota</taxon>
        <taxon>Agaricomycotina</taxon>
        <taxon>Tremellomycetes</taxon>
        <taxon>Trichosporonales</taxon>
        <taxon>Trichosporonaceae</taxon>
        <taxon>Vanrija</taxon>
    </lineage>
</organism>
<evidence type="ECO:0000313" key="3">
    <source>
        <dbReference type="Proteomes" id="UP000827549"/>
    </source>
</evidence>
<evidence type="ECO:0000256" key="1">
    <source>
        <dbReference type="SAM" id="MobiDB-lite"/>
    </source>
</evidence>
<dbReference type="GeneID" id="87813014"/>
<name>A0AAF0YKF4_9TREE</name>
<feature type="compositionally biased region" description="Basic and acidic residues" evidence="1">
    <location>
        <begin position="138"/>
        <end position="148"/>
    </location>
</feature>
<reference evidence="2" key="1">
    <citation type="submission" date="2023-10" db="EMBL/GenBank/DDBJ databases">
        <authorList>
            <person name="Noh H."/>
        </authorList>
    </citation>
    <scope>NUCLEOTIDE SEQUENCE</scope>
    <source>
        <strain evidence="2">DUCC4014</strain>
    </source>
</reference>
<dbReference type="RefSeq" id="XP_062632402.1">
    <property type="nucleotide sequence ID" value="XM_062776418.1"/>
</dbReference>
<gene>
    <name evidence="2" type="primary">abcG17-1</name>
    <name evidence="2" type="ORF">LOC62_08G009853</name>
</gene>
<feature type="region of interest" description="Disordered" evidence="1">
    <location>
        <begin position="114"/>
        <end position="154"/>
    </location>
</feature>
<dbReference type="EMBL" id="CP086721">
    <property type="protein sequence ID" value="WOO86376.1"/>
    <property type="molecule type" value="Genomic_DNA"/>
</dbReference>
<keyword evidence="3" id="KW-1185">Reference proteome</keyword>
<accession>A0AAF0YKF4</accession>
<protein>
    <submittedName>
        <fullName evidence="2">ABC transporter G family member 17</fullName>
    </submittedName>
</protein>